<dbReference type="AlphaFoldDB" id="A0A918PAZ7"/>
<keyword evidence="3" id="KW-1185">Reference proteome</keyword>
<reference evidence="2" key="1">
    <citation type="journal article" date="2014" name="Int. J. Syst. Evol. Microbiol.">
        <title>Complete genome sequence of Corynebacterium casei LMG S-19264T (=DSM 44701T), isolated from a smear-ripened cheese.</title>
        <authorList>
            <consortium name="US DOE Joint Genome Institute (JGI-PGF)"/>
            <person name="Walter F."/>
            <person name="Albersmeier A."/>
            <person name="Kalinowski J."/>
            <person name="Ruckert C."/>
        </authorList>
    </citation>
    <scope>NUCLEOTIDE SEQUENCE</scope>
    <source>
        <strain evidence="2">KCTC 32255</strain>
    </source>
</reference>
<dbReference type="EMBL" id="BMZA01000002">
    <property type="protein sequence ID" value="GGY95723.1"/>
    <property type="molecule type" value="Genomic_DNA"/>
</dbReference>
<dbReference type="InterPro" id="IPR002155">
    <property type="entry name" value="Thiolase"/>
</dbReference>
<proteinExistence type="predicted"/>
<dbReference type="SUPFAM" id="SSF53901">
    <property type="entry name" value="Thiolase-like"/>
    <property type="match status" value="2"/>
</dbReference>
<dbReference type="InterPro" id="IPR016039">
    <property type="entry name" value="Thiolase-like"/>
</dbReference>
<dbReference type="InterPro" id="IPR055140">
    <property type="entry name" value="Thiolase_C_2"/>
</dbReference>
<dbReference type="PANTHER" id="PTHR42870:SF6">
    <property type="entry name" value="ACETYL-COA C-ACYLTRANSFERASE"/>
    <property type="match status" value="1"/>
</dbReference>
<sequence length="375" mass="38849">MALDKVGVVATAQTELRPAWGNAQHIDLISSVVTSVFKGTGLSLDDVDFIIDSGSDVLDGRSISNCGFLGALGAHHKEEARVEEDGLWAALYGVNKIRAGSGAVGLIVAYSKPSESNVDLYWNAQVEPFYQRPVGFGQRAANGVLAQQYMADHGLSADELAALVAQRWAAAAQGGRVQIDAVPDAAAVLAAKEGAAPLTELMFARPVDGAVAVLIAREDVARRVSRNPAFITGMGTSMATHSFATRDRDRLVAAENAAKMAYRSAGWDKPDAQVAEVSSSSVVGELMAIEALGLADRGKGLSATKGDKVAINRSGGALPADPIMATGLVRLAEASRQLSQPELNGSSGGAAPSRAIVHGAGGVGMQNNCVFTLEV</sequence>
<dbReference type="Proteomes" id="UP000648075">
    <property type="component" value="Unassembled WGS sequence"/>
</dbReference>
<protein>
    <recommendedName>
        <fullName evidence="1">Thiolase C-terminal domain-containing protein</fullName>
    </recommendedName>
</protein>
<feature type="domain" description="Thiolase C-terminal" evidence="1">
    <location>
        <begin position="241"/>
        <end position="368"/>
    </location>
</feature>
<evidence type="ECO:0000313" key="3">
    <source>
        <dbReference type="Proteomes" id="UP000648075"/>
    </source>
</evidence>
<evidence type="ECO:0000259" key="1">
    <source>
        <dbReference type="Pfam" id="PF22691"/>
    </source>
</evidence>
<gene>
    <name evidence="2" type="ORF">GCM10011614_08070</name>
</gene>
<dbReference type="GO" id="GO:0003988">
    <property type="term" value="F:acetyl-CoA C-acyltransferase activity"/>
    <property type="evidence" value="ECO:0007669"/>
    <property type="project" value="UniProtKB-ARBA"/>
</dbReference>
<evidence type="ECO:0000313" key="2">
    <source>
        <dbReference type="EMBL" id="GGY95723.1"/>
    </source>
</evidence>
<organism evidence="2 3">
    <name type="scientific">Novosphingobium colocasiae</name>
    <dbReference type="NCBI Taxonomy" id="1256513"/>
    <lineage>
        <taxon>Bacteria</taxon>
        <taxon>Pseudomonadati</taxon>
        <taxon>Pseudomonadota</taxon>
        <taxon>Alphaproteobacteria</taxon>
        <taxon>Sphingomonadales</taxon>
        <taxon>Sphingomonadaceae</taxon>
        <taxon>Novosphingobium</taxon>
    </lineage>
</organism>
<dbReference type="Gene3D" id="3.40.47.10">
    <property type="match status" value="1"/>
</dbReference>
<reference evidence="2" key="2">
    <citation type="submission" date="2020-09" db="EMBL/GenBank/DDBJ databases">
        <authorList>
            <person name="Sun Q."/>
            <person name="Kim S."/>
        </authorList>
    </citation>
    <scope>NUCLEOTIDE SEQUENCE</scope>
    <source>
        <strain evidence="2">KCTC 32255</strain>
    </source>
</reference>
<accession>A0A918PAZ7</accession>
<dbReference type="PANTHER" id="PTHR42870">
    <property type="entry name" value="ACETYL-COA C-ACETYLTRANSFERASE"/>
    <property type="match status" value="1"/>
</dbReference>
<dbReference type="RefSeq" id="WP_189619847.1">
    <property type="nucleotide sequence ID" value="NZ_BMZA01000002.1"/>
</dbReference>
<dbReference type="PIRSF" id="PIRSF000429">
    <property type="entry name" value="Ac-CoA_Ac_transf"/>
    <property type="match status" value="1"/>
</dbReference>
<name>A0A918PAZ7_9SPHN</name>
<comment type="caution">
    <text evidence="2">The sequence shown here is derived from an EMBL/GenBank/DDBJ whole genome shotgun (WGS) entry which is preliminary data.</text>
</comment>
<dbReference type="Pfam" id="PF22691">
    <property type="entry name" value="Thiolase_C_1"/>
    <property type="match status" value="1"/>
</dbReference>